<proteinExistence type="predicted"/>
<evidence type="ECO:0000313" key="2">
    <source>
        <dbReference type="Proteomes" id="UP000605970"/>
    </source>
</evidence>
<keyword evidence="2" id="KW-1185">Reference proteome</keyword>
<accession>A0A8S9ZMN4</accession>
<organism evidence="1 2">
    <name type="scientific">Meloidogyne graminicola</name>
    <dbReference type="NCBI Taxonomy" id="189291"/>
    <lineage>
        <taxon>Eukaryota</taxon>
        <taxon>Metazoa</taxon>
        <taxon>Ecdysozoa</taxon>
        <taxon>Nematoda</taxon>
        <taxon>Chromadorea</taxon>
        <taxon>Rhabditida</taxon>
        <taxon>Tylenchina</taxon>
        <taxon>Tylenchomorpha</taxon>
        <taxon>Tylenchoidea</taxon>
        <taxon>Meloidogynidae</taxon>
        <taxon>Meloidogyninae</taxon>
        <taxon>Meloidogyne</taxon>
    </lineage>
</organism>
<reference evidence="1" key="1">
    <citation type="journal article" date="2020" name="Ecol. Evol.">
        <title>Genome structure and content of the rice root-knot nematode (Meloidogyne graminicola).</title>
        <authorList>
            <person name="Phan N.T."/>
            <person name="Danchin E.G.J."/>
            <person name="Klopp C."/>
            <person name="Perfus-Barbeoch L."/>
            <person name="Kozlowski D.K."/>
            <person name="Koutsovoulos G.D."/>
            <person name="Lopez-Roques C."/>
            <person name="Bouchez O."/>
            <person name="Zahm M."/>
            <person name="Besnard G."/>
            <person name="Bellafiore S."/>
        </authorList>
    </citation>
    <scope>NUCLEOTIDE SEQUENCE</scope>
    <source>
        <strain evidence="1">VN-18</strain>
    </source>
</reference>
<evidence type="ECO:0000313" key="1">
    <source>
        <dbReference type="EMBL" id="KAF7634737.1"/>
    </source>
</evidence>
<gene>
    <name evidence="1" type="ORF">Mgra_00005885</name>
</gene>
<dbReference type="Proteomes" id="UP000605970">
    <property type="component" value="Unassembled WGS sequence"/>
</dbReference>
<protein>
    <submittedName>
        <fullName evidence="1">Uncharacterized protein</fullName>
    </submittedName>
</protein>
<sequence>MYIQLKFFLIYSTILKENWNALHLLLQKTLQFL</sequence>
<comment type="caution">
    <text evidence="1">The sequence shown here is derived from an EMBL/GenBank/DDBJ whole genome shotgun (WGS) entry which is preliminary data.</text>
</comment>
<name>A0A8S9ZMN4_9BILA</name>
<dbReference type="AlphaFoldDB" id="A0A8S9ZMN4"/>
<dbReference type="EMBL" id="JABEBT010000052">
    <property type="protein sequence ID" value="KAF7634737.1"/>
    <property type="molecule type" value="Genomic_DNA"/>
</dbReference>